<dbReference type="NCBIfam" id="TIGR02727">
    <property type="entry name" value="MTHFS_bact"/>
    <property type="match status" value="1"/>
</dbReference>
<dbReference type="EC" id="6.3.3.2" evidence="4"/>
<comment type="cofactor">
    <cofactor evidence="4">
        <name>Mg(2+)</name>
        <dbReference type="ChEBI" id="CHEBI:18420"/>
    </cofactor>
</comment>
<organism evidence="6 7">
    <name type="scientific">Plastoroseomonas hellenica</name>
    <dbReference type="NCBI Taxonomy" id="2687306"/>
    <lineage>
        <taxon>Bacteria</taxon>
        <taxon>Pseudomonadati</taxon>
        <taxon>Pseudomonadota</taxon>
        <taxon>Alphaproteobacteria</taxon>
        <taxon>Acetobacterales</taxon>
        <taxon>Acetobacteraceae</taxon>
        <taxon>Plastoroseomonas</taxon>
    </lineage>
</organism>
<accession>A0ABS5F8P8</accession>
<feature type="region of interest" description="Disordered" evidence="5">
    <location>
        <begin position="1"/>
        <end position="24"/>
    </location>
</feature>
<dbReference type="Gene3D" id="3.40.50.10420">
    <property type="entry name" value="NagB/RpiA/CoA transferase-like"/>
    <property type="match status" value="1"/>
</dbReference>
<sequence>MPDLDAAKREARRMALARRAGAGDPAEAGRALARHLLDAAAIPPGALVAGIWPLPGEIDLRPLMEALVAHGHGLALPVTPPRGNPLIFRRWLPGEALAQGPMGTRHPEGGEPVQPEVILVPLLAFDRAGRRLGYGGGYYDRTLAALPDAKAIGIAFASQEVREVPAGPHDARLTLVATEAGLIACGAMA</sequence>
<dbReference type="Proteomes" id="UP001196870">
    <property type="component" value="Unassembled WGS sequence"/>
</dbReference>
<dbReference type="EMBL" id="JAAGBB010000075">
    <property type="protein sequence ID" value="MBR0668938.1"/>
    <property type="molecule type" value="Genomic_DNA"/>
</dbReference>
<dbReference type="PANTHER" id="PTHR23407:SF1">
    <property type="entry name" value="5-FORMYLTETRAHYDROFOLATE CYCLO-LIGASE"/>
    <property type="match status" value="1"/>
</dbReference>
<evidence type="ECO:0000313" key="6">
    <source>
        <dbReference type="EMBL" id="MBR0668938.1"/>
    </source>
</evidence>
<evidence type="ECO:0000256" key="3">
    <source>
        <dbReference type="ARBA" id="ARBA00022840"/>
    </source>
</evidence>
<dbReference type="PIRSF" id="PIRSF006806">
    <property type="entry name" value="FTHF_cligase"/>
    <property type="match status" value="1"/>
</dbReference>
<evidence type="ECO:0000256" key="5">
    <source>
        <dbReference type="SAM" id="MobiDB-lite"/>
    </source>
</evidence>
<proteinExistence type="inferred from homology"/>
<evidence type="ECO:0000256" key="2">
    <source>
        <dbReference type="ARBA" id="ARBA00022741"/>
    </source>
</evidence>
<keyword evidence="6" id="KW-0436">Ligase</keyword>
<name>A0ABS5F8P8_9PROT</name>
<keyword evidence="3 4" id="KW-0067">ATP-binding</keyword>
<dbReference type="GO" id="GO:0030272">
    <property type="term" value="F:5-formyltetrahydrofolate cyclo-ligase activity"/>
    <property type="evidence" value="ECO:0007669"/>
    <property type="project" value="UniProtKB-EC"/>
</dbReference>
<keyword evidence="2 4" id="KW-0547">Nucleotide-binding</keyword>
<keyword evidence="7" id="KW-1185">Reference proteome</keyword>
<protein>
    <recommendedName>
        <fullName evidence="4">5-formyltetrahydrofolate cyclo-ligase</fullName>
        <ecNumber evidence="4">6.3.3.2</ecNumber>
    </recommendedName>
</protein>
<comment type="caution">
    <text evidence="6">The sequence shown here is derived from an EMBL/GenBank/DDBJ whole genome shotgun (WGS) entry which is preliminary data.</text>
</comment>
<dbReference type="SUPFAM" id="SSF100950">
    <property type="entry name" value="NagB/RpiA/CoA transferase-like"/>
    <property type="match status" value="1"/>
</dbReference>
<evidence type="ECO:0000256" key="4">
    <source>
        <dbReference type="RuleBase" id="RU361279"/>
    </source>
</evidence>
<dbReference type="InterPro" id="IPR002698">
    <property type="entry name" value="FTHF_cligase"/>
</dbReference>
<evidence type="ECO:0000256" key="1">
    <source>
        <dbReference type="ARBA" id="ARBA00010638"/>
    </source>
</evidence>
<reference evidence="7" key="1">
    <citation type="journal article" date="2021" name="Syst. Appl. Microbiol.">
        <title>Roseomonas hellenica sp. nov., isolated from roots of wild-growing Alkanna tinctoria.</title>
        <authorList>
            <person name="Rat A."/>
            <person name="Naranjo H.D."/>
            <person name="Lebbe L."/>
            <person name="Cnockaert M."/>
            <person name="Krigas N."/>
            <person name="Grigoriadou K."/>
            <person name="Maloupa E."/>
            <person name="Willems A."/>
        </authorList>
    </citation>
    <scope>NUCLEOTIDE SEQUENCE [LARGE SCALE GENOMIC DNA]</scope>
    <source>
        <strain evidence="7">LMG 31523</strain>
    </source>
</reference>
<gene>
    <name evidence="6" type="ORF">GXW71_31600</name>
</gene>
<evidence type="ECO:0000313" key="7">
    <source>
        <dbReference type="Proteomes" id="UP001196870"/>
    </source>
</evidence>
<dbReference type="InterPro" id="IPR024185">
    <property type="entry name" value="FTHF_cligase-like_sf"/>
</dbReference>
<dbReference type="PANTHER" id="PTHR23407">
    <property type="entry name" value="ATPASE INHIBITOR/5-FORMYLTETRAHYDROFOLATE CYCLO-LIGASE"/>
    <property type="match status" value="1"/>
</dbReference>
<comment type="similarity">
    <text evidence="1 4">Belongs to the 5-formyltetrahydrofolate cyclo-ligase family.</text>
</comment>
<keyword evidence="4" id="KW-0479">Metal-binding</keyword>
<dbReference type="InterPro" id="IPR037171">
    <property type="entry name" value="NagB/RpiA_transferase-like"/>
</dbReference>
<dbReference type="Pfam" id="PF01812">
    <property type="entry name" value="5-FTHF_cyc-lig"/>
    <property type="match status" value="1"/>
</dbReference>
<feature type="compositionally biased region" description="Basic and acidic residues" evidence="5">
    <location>
        <begin position="1"/>
        <end position="13"/>
    </location>
</feature>
<comment type="catalytic activity">
    <reaction evidence="4">
        <text>(6S)-5-formyl-5,6,7,8-tetrahydrofolate + ATP = (6R)-5,10-methenyltetrahydrofolate + ADP + phosphate</text>
        <dbReference type="Rhea" id="RHEA:10488"/>
        <dbReference type="ChEBI" id="CHEBI:30616"/>
        <dbReference type="ChEBI" id="CHEBI:43474"/>
        <dbReference type="ChEBI" id="CHEBI:57455"/>
        <dbReference type="ChEBI" id="CHEBI:57457"/>
        <dbReference type="ChEBI" id="CHEBI:456216"/>
        <dbReference type="EC" id="6.3.3.2"/>
    </reaction>
</comment>
<keyword evidence="4" id="KW-0460">Magnesium</keyword>